<keyword evidence="6 11" id="KW-0472">Membrane</keyword>
<keyword evidence="8" id="KW-0325">Glycoprotein</keyword>
<protein>
    <recommendedName>
        <fullName evidence="14">Prostanoid TP receptor</fullName>
    </recommendedName>
</protein>
<keyword evidence="3 11" id="KW-0812">Transmembrane</keyword>
<dbReference type="GO" id="GO:0006954">
    <property type="term" value="P:inflammatory response"/>
    <property type="evidence" value="ECO:0007669"/>
    <property type="project" value="TreeGrafter"/>
</dbReference>
<dbReference type="GO" id="GO:0004957">
    <property type="term" value="F:prostaglandin E receptor activity"/>
    <property type="evidence" value="ECO:0007669"/>
    <property type="project" value="TreeGrafter"/>
</dbReference>
<evidence type="ECO:0000256" key="8">
    <source>
        <dbReference type="ARBA" id="ARBA00023180"/>
    </source>
</evidence>
<evidence type="ECO:0008006" key="14">
    <source>
        <dbReference type="Google" id="ProtNLM"/>
    </source>
</evidence>
<evidence type="ECO:0000256" key="6">
    <source>
        <dbReference type="ARBA" id="ARBA00023136"/>
    </source>
</evidence>
<name>A0A9Q1EU77_SYNKA</name>
<comment type="subcellular location">
    <subcellularLocation>
        <location evidence="1">Cell membrane</location>
        <topology evidence="1">Multi-pass membrane protein</topology>
    </subcellularLocation>
</comment>
<dbReference type="Proteomes" id="UP001152622">
    <property type="component" value="Chromosome 12"/>
</dbReference>
<accession>A0A9Q1EU77</accession>
<organism evidence="12 13">
    <name type="scientific">Synaphobranchus kaupii</name>
    <name type="common">Kaup's arrowtooth eel</name>
    <dbReference type="NCBI Taxonomy" id="118154"/>
    <lineage>
        <taxon>Eukaryota</taxon>
        <taxon>Metazoa</taxon>
        <taxon>Chordata</taxon>
        <taxon>Craniata</taxon>
        <taxon>Vertebrata</taxon>
        <taxon>Euteleostomi</taxon>
        <taxon>Actinopterygii</taxon>
        <taxon>Neopterygii</taxon>
        <taxon>Teleostei</taxon>
        <taxon>Anguilliformes</taxon>
        <taxon>Synaphobranchidae</taxon>
        <taxon>Synaphobranchus</taxon>
    </lineage>
</organism>
<reference evidence="12" key="1">
    <citation type="journal article" date="2023" name="Science">
        <title>Genome structures resolve the early diversification of teleost fishes.</title>
        <authorList>
            <person name="Parey E."/>
            <person name="Louis A."/>
            <person name="Montfort J."/>
            <person name="Bouchez O."/>
            <person name="Roques C."/>
            <person name="Iampietro C."/>
            <person name="Lluch J."/>
            <person name="Castinel A."/>
            <person name="Donnadieu C."/>
            <person name="Desvignes T."/>
            <person name="Floi Bucao C."/>
            <person name="Jouanno E."/>
            <person name="Wen M."/>
            <person name="Mejri S."/>
            <person name="Dirks R."/>
            <person name="Jansen H."/>
            <person name="Henkel C."/>
            <person name="Chen W.J."/>
            <person name="Zahm M."/>
            <person name="Cabau C."/>
            <person name="Klopp C."/>
            <person name="Thompson A.W."/>
            <person name="Robinson-Rechavi M."/>
            <person name="Braasch I."/>
            <person name="Lecointre G."/>
            <person name="Bobe J."/>
            <person name="Postlethwait J.H."/>
            <person name="Berthelot C."/>
            <person name="Roest Crollius H."/>
            <person name="Guiguen Y."/>
        </authorList>
    </citation>
    <scope>NUCLEOTIDE SEQUENCE</scope>
    <source>
        <strain evidence="12">WJC10195</strain>
    </source>
</reference>
<keyword evidence="4 11" id="KW-1133">Transmembrane helix</keyword>
<feature type="region of interest" description="Disordered" evidence="10">
    <location>
        <begin position="232"/>
        <end position="271"/>
    </location>
</feature>
<keyword evidence="2" id="KW-1003">Cell membrane</keyword>
<dbReference type="PRINTS" id="PR01788">
    <property type="entry name" value="PROSTANOIDR"/>
</dbReference>
<dbReference type="GO" id="GO:0007189">
    <property type="term" value="P:adenylate cyclase-activating G protein-coupled receptor signaling pathway"/>
    <property type="evidence" value="ECO:0007669"/>
    <property type="project" value="TreeGrafter"/>
</dbReference>
<evidence type="ECO:0000313" key="12">
    <source>
        <dbReference type="EMBL" id="KAJ8345141.1"/>
    </source>
</evidence>
<feature type="transmembrane region" description="Helical" evidence="11">
    <location>
        <begin position="45"/>
        <end position="65"/>
    </location>
</feature>
<feature type="region of interest" description="Disordered" evidence="10">
    <location>
        <begin position="1"/>
        <end position="26"/>
    </location>
</feature>
<dbReference type="AlphaFoldDB" id="A0A9Q1EU77"/>
<keyword evidence="13" id="KW-1185">Reference proteome</keyword>
<evidence type="ECO:0000256" key="1">
    <source>
        <dbReference type="ARBA" id="ARBA00004651"/>
    </source>
</evidence>
<gene>
    <name evidence="12" type="ORF">SKAU_G00293340</name>
</gene>
<proteinExistence type="predicted"/>
<evidence type="ECO:0000256" key="5">
    <source>
        <dbReference type="ARBA" id="ARBA00023040"/>
    </source>
</evidence>
<sequence>MLAVHHPNASGPAPLTPMSNQSQGVAAGNHTVASRSVYPPSNPTAAGLSMTLGILSNIVALVILAKAYARFRRRSKATFLIFASSLVATDFAGHVIPGALVLRLYMARAGSGGGAWIRDSAHTTGLHRRLLPVPRRLYGVLWPVSTLPGLCHGGGAMPGGDTAAAPRLAGHYCPRQGLALSHPAGGPLCGPAPLLQSGCLHLPVPPHLVLHPCPGPYRPMGRGLRPALLRARPGLAGSGSGLQHRERAHPGAGQAAPEELRTPPLGQVPRH</sequence>
<dbReference type="GO" id="GO:0007204">
    <property type="term" value="P:positive regulation of cytosolic calcium ion concentration"/>
    <property type="evidence" value="ECO:0007669"/>
    <property type="project" value="TreeGrafter"/>
</dbReference>
<keyword evidence="7" id="KW-0675">Receptor</keyword>
<feature type="transmembrane region" description="Helical" evidence="11">
    <location>
        <begin position="77"/>
        <end position="96"/>
    </location>
</feature>
<evidence type="ECO:0000256" key="11">
    <source>
        <dbReference type="SAM" id="Phobius"/>
    </source>
</evidence>
<evidence type="ECO:0000256" key="2">
    <source>
        <dbReference type="ARBA" id="ARBA00022475"/>
    </source>
</evidence>
<evidence type="ECO:0000313" key="13">
    <source>
        <dbReference type="Proteomes" id="UP001152622"/>
    </source>
</evidence>
<evidence type="ECO:0000256" key="7">
    <source>
        <dbReference type="ARBA" id="ARBA00023170"/>
    </source>
</evidence>
<evidence type="ECO:0000256" key="9">
    <source>
        <dbReference type="ARBA" id="ARBA00023224"/>
    </source>
</evidence>
<dbReference type="EMBL" id="JAINUF010000012">
    <property type="protein sequence ID" value="KAJ8345141.1"/>
    <property type="molecule type" value="Genomic_DNA"/>
</dbReference>
<dbReference type="InterPro" id="IPR008365">
    <property type="entry name" value="Prostanoid_rcpt"/>
</dbReference>
<dbReference type="PANTHER" id="PTHR11866:SF3">
    <property type="entry name" value="PROSTAGLANDIN E2 RECEPTOR EP1 SUBTYPE"/>
    <property type="match status" value="1"/>
</dbReference>
<keyword evidence="9" id="KW-0807">Transducer</keyword>
<evidence type="ECO:0000256" key="3">
    <source>
        <dbReference type="ARBA" id="ARBA00022692"/>
    </source>
</evidence>
<comment type="caution">
    <text evidence="12">The sequence shown here is derived from an EMBL/GenBank/DDBJ whole genome shotgun (WGS) entry which is preliminary data.</text>
</comment>
<dbReference type="GO" id="GO:0005886">
    <property type="term" value="C:plasma membrane"/>
    <property type="evidence" value="ECO:0007669"/>
    <property type="project" value="UniProtKB-SubCell"/>
</dbReference>
<evidence type="ECO:0000256" key="4">
    <source>
        <dbReference type="ARBA" id="ARBA00022989"/>
    </source>
</evidence>
<keyword evidence="5" id="KW-0297">G-protein coupled receptor</keyword>
<evidence type="ECO:0000256" key="10">
    <source>
        <dbReference type="SAM" id="MobiDB-lite"/>
    </source>
</evidence>
<dbReference type="PANTHER" id="PTHR11866">
    <property type="entry name" value="G-PROTEIN COUPLED RECEPTOR FAMILY 1 MEMBER"/>
    <property type="match status" value="1"/>
</dbReference>